<evidence type="ECO:0000256" key="1">
    <source>
        <dbReference type="ARBA" id="ARBA00001946"/>
    </source>
</evidence>
<dbReference type="SUPFAM" id="SSF56784">
    <property type="entry name" value="HAD-like"/>
    <property type="match status" value="1"/>
</dbReference>
<dbReference type="EMBL" id="JASFZW010000009">
    <property type="protein sequence ID" value="KAK2076650.1"/>
    <property type="molecule type" value="Genomic_DNA"/>
</dbReference>
<dbReference type="AlphaFoldDB" id="A0AAD9MJJ9"/>
<comment type="function">
    <text evidence="10">Phosphatase that hydrolyzes imidodiphosphate, 3-phosphohistidine and 6-phospholysine. Has broad substrate specificity and can also hydrolyze inorganic diphosphate, but with lower efficiency.</text>
</comment>
<dbReference type="FunFam" id="3.40.50.1000:FF:000051">
    <property type="entry name" value="Phospholysine phosphohistidine inorganic pyrophosphate phosphatase"/>
    <property type="match status" value="1"/>
</dbReference>
<dbReference type="GO" id="GO:0046872">
    <property type="term" value="F:metal ion binding"/>
    <property type="evidence" value="ECO:0007669"/>
    <property type="project" value="UniProtKB-KW"/>
</dbReference>
<dbReference type="GO" id="GO:0005737">
    <property type="term" value="C:cytoplasm"/>
    <property type="evidence" value="ECO:0007669"/>
    <property type="project" value="UniProtKB-SubCell"/>
</dbReference>
<keyword evidence="5" id="KW-0963">Cytoplasm</keyword>
<reference evidence="12" key="1">
    <citation type="submission" date="2021-01" db="EMBL/GenBank/DDBJ databases">
        <authorList>
            <person name="Eckstrom K.M.E."/>
        </authorList>
    </citation>
    <scope>NUCLEOTIDE SEQUENCE</scope>
    <source>
        <strain evidence="12">UVCC 0001</strain>
    </source>
</reference>
<dbReference type="InterPro" id="IPR036412">
    <property type="entry name" value="HAD-like_sf"/>
</dbReference>
<dbReference type="GO" id="GO:0016462">
    <property type="term" value="F:pyrophosphatase activity"/>
    <property type="evidence" value="ECO:0007669"/>
    <property type="project" value="UniProtKB-ARBA"/>
</dbReference>
<comment type="subcellular location">
    <subcellularLocation>
        <location evidence="3">Cytoplasm</location>
    </subcellularLocation>
    <subcellularLocation>
        <location evidence="2">Nucleus</location>
    </subcellularLocation>
</comment>
<evidence type="ECO:0000256" key="10">
    <source>
        <dbReference type="ARBA" id="ARBA00037258"/>
    </source>
</evidence>
<evidence type="ECO:0000256" key="11">
    <source>
        <dbReference type="ARBA" id="ARBA00039357"/>
    </source>
</evidence>
<keyword evidence="6" id="KW-0479">Metal-binding</keyword>
<name>A0AAD9MJJ9_PROWI</name>
<evidence type="ECO:0000256" key="4">
    <source>
        <dbReference type="ARBA" id="ARBA00007958"/>
    </source>
</evidence>
<dbReference type="PANTHER" id="PTHR19288:SF46">
    <property type="entry name" value="HALOACID DEHALOGENASE-LIKE HYDROLASE DOMAIN-CONTAINING PROTEIN 2"/>
    <property type="match status" value="1"/>
</dbReference>
<evidence type="ECO:0000256" key="6">
    <source>
        <dbReference type="ARBA" id="ARBA00022723"/>
    </source>
</evidence>
<dbReference type="InterPro" id="IPR023214">
    <property type="entry name" value="HAD_sf"/>
</dbReference>
<dbReference type="Proteomes" id="UP001255856">
    <property type="component" value="Unassembled WGS sequence"/>
</dbReference>
<dbReference type="InterPro" id="IPR006355">
    <property type="entry name" value="LHPP/HDHD2"/>
</dbReference>
<dbReference type="GO" id="GO:0005634">
    <property type="term" value="C:nucleus"/>
    <property type="evidence" value="ECO:0007669"/>
    <property type="project" value="UniProtKB-SubCell"/>
</dbReference>
<evidence type="ECO:0000313" key="12">
    <source>
        <dbReference type="EMBL" id="KAK2076650.1"/>
    </source>
</evidence>
<evidence type="ECO:0000256" key="2">
    <source>
        <dbReference type="ARBA" id="ARBA00004123"/>
    </source>
</evidence>
<keyword evidence="13" id="KW-1185">Reference proteome</keyword>
<comment type="caution">
    <text evidence="12">The sequence shown here is derived from an EMBL/GenBank/DDBJ whole genome shotgun (WGS) entry which is preliminary data.</text>
</comment>
<dbReference type="PANTHER" id="PTHR19288">
    <property type="entry name" value="4-NITROPHENYLPHOSPHATASE-RELATED"/>
    <property type="match status" value="1"/>
</dbReference>
<comment type="cofactor">
    <cofactor evidence="1">
        <name>Mg(2+)</name>
        <dbReference type="ChEBI" id="CHEBI:18420"/>
    </cofactor>
</comment>
<protein>
    <recommendedName>
        <fullName evidence="11">Phospholysine phosphohistidine inorganic pyrophosphate phosphatase</fullName>
    </recommendedName>
</protein>
<dbReference type="Gene3D" id="3.40.50.1000">
    <property type="entry name" value="HAD superfamily/HAD-like"/>
    <property type="match status" value="2"/>
</dbReference>
<comment type="similarity">
    <text evidence="4">Belongs to the HAD-like hydrolase superfamily.</text>
</comment>
<evidence type="ECO:0000256" key="9">
    <source>
        <dbReference type="ARBA" id="ARBA00023242"/>
    </source>
</evidence>
<evidence type="ECO:0000256" key="3">
    <source>
        <dbReference type="ARBA" id="ARBA00004496"/>
    </source>
</evidence>
<gene>
    <name evidence="12" type="ORF">QBZ16_005410</name>
</gene>
<evidence type="ECO:0000256" key="7">
    <source>
        <dbReference type="ARBA" id="ARBA00022801"/>
    </source>
</evidence>
<keyword evidence="8" id="KW-0460">Magnesium</keyword>
<sequence length="209" mass="22145">MVVGSKSAWVGWPIAVFSSLTATASLLKERQLRPFLLLHPRALPDFEHLPQDDPNAVVVGLAKEAFSYENMNRAFRLLHANPDAPLIAIHRGRVYAEHDGLSMGPGPFVSALEVASGRQAEVVGKPSAEFFAGAIAGLGLQSPSQAVMIGDDVNDDVRGAKAAGLTGVLVRSGKYRVGDERSGDGVLPDAVVDDFAAAVEWLLCEEESG</sequence>
<keyword evidence="7" id="KW-0378">Hydrolase</keyword>
<dbReference type="NCBIfam" id="TIGR01458">
    <property type="entry name" value="HAD-SF-IIA-hyp3"/>
    <property type="match status" value="1"/>
</dbReference>
<keyword evidence="9" id="KW-0539">Nucleus</keyword>
<proteinExistence type="inferred from homology"/>
<organism evidence="12 13">
    <name type="scientific">Prototheca wickerhamii</name>
    <dbReference type="NCBI Taxonomy" id="3111"/>
    <lineage>
        <taxon>Eukaryota</taxon>
        <taxon>Viridiplantae</taxon>
        <taxon>Chlorophyta</taxon>
        <taxon>core chlorophytes</taxon>
        <taxon>Trebouxiophyceae</taxon>
        <taxon>Chlorellales</taxon>
        <taxon>Chlorellaceae</taxon>
        <taxon>Prototheca</taxon>
    </lineage>
</organism>
<dbReference type="Pfam" id="PF13242">
    <property type="entry name" value="Hydrolase_like"/>
    <property type="match status" value="1"/>
</dbReference>
<evidence type="ECO:0000313" key="13">
    <source>
        <dbReference type="Proteomes" id="UP001255856"/>
    </source>
</evidence>
<dbReference type="GO" id="GO:0016791">
    <property type="term" value="F:phosphatase activity"/>
    <property type="evidence" value="ECO:0007669"/>
    <property type="project" value="InterPro"/>
</dbReference>
<evidence type="ECO:0000256" key="5">
    <source>
        <dbReference type="ARBA" id="ARBA00022490"/>
    </source>
</evidence>
<accession>A0AAD9MJJ9</accession>
<evidence type="ECO:0000256" key="8">
    <source>
        <dbReference type="ARBA" id="ARBA00022842"/>
    </source>
</evidence>